<protein>
    <submittedName>
        <fullName evidence="1">Uncharacterized protein</fullName>
    </submittedName>
</protein>
<accession>A0A917UL54</accession>
<sequence length="185" mass="19318">MPQLKFFQVVTLPGTLQPNAFYYVLNGSYSESYLTNSTGVAKAIGNSAMINALIDAKLAAASTLQSVPTIAARNSAAAATTANALYLVTDATGDPTVTSGAALYFYEKAANKHTKVAEYESMDVVLQWANIQGRPNSTPAAIDAAVGASHTHGNKGVLDALTDSGGRLQYGGQPVNTPDWGSTDW</sequence>
<dbReference type="Proteomes" id="UP000635726">
    <property type="component" value="Unassembled WGS sequence"/>
</dbReference>
<dbReference type="RefSeq" id="WP_188960777.1">
    <property type="nucleotide sequence ID" value="NZ_BMOE01000001.1"/>
</dbReference>
<organism evidence="1 2">
    <name type="scientific">Deinococcus aquiradiocola</name>
    <dbReference type="NCBI Taxonomy" id="393059"/>
    <lineage>
        <taxon>Bacteria</taxon>
        <taxon>Thermotogati</taxon>
        <taxon>Deinococcota</taxon>
        <taxon>Deinococci</taxon>
        <taxon>Deinococcales</taxon>
        <taxon>Deinococcaceae</taxon>
        <taxon>Deinococcus</taxon>
    </lineage>
</organism>
<gene>
    <name evidence="1" type="ORF">GCM10008939_06770</name>
</gene>
<comment type="caution">
    <text evidence="1">The sequence shown here is derived from an EMBL/GenBank/DDBJ whole genome shotgun (WGS) entry which is preliminary data.</text>
</comment>
<dbReference type="AlphaFoldDB" id="A0A917UL54"/>
<dbReference type="EMBL" id="BMOE01000001">
    <property type="protein sequence ID" value="GGJ65470.1"/>
    <property type="molecule type" value="Genomic_DNA"/>
</dbReference>
<reference evidence="1" key="1">
    <citation type="journal article" date="2014" name="Int. J. Syst. Evol. Microbiol.">
        <title>Complete genome sequence of Corynebacterium casei LMG S-19264T (=DSM 44701T), isolated from a smear-ripened cheese.</title>
        <authorList>
            <consortium name="US DOE Joint Genome Institute (JGI-PGF)"/>
            <person name="Walter F."/>
            <person name="Albersmeier A."/>
            <person name="Kalinowski J."/>
            <person name="Ruckert C."/>
        </authorList>
    </citation>
    <scope>NUCLEOTIDE SEQUENCE</scope>
    <source>
        <strain evidence="1">JCM 14371</strain>
    </source>
</reference>
<keyword evidence="2" id="KW-1185">Reference proteome</keyword>
<name>A0A917UL54_9DEIO</name>
<reference evidence="1" key="2">
    <citation type="submission" date="2020-09" db="EMBL/GenBank/DDBJ databases">
        <authorList>
            <person name="Sun Q."/>
            <person name="Ohkuma M."/>
        </authorList>
    </citation>
    <scope>NUCLEOTIDE SEQUENCE</scope>
    <source>
        <strain evidence="1">JCM 14371</strain>
    </source>
</reference>
<evidence type="ECO:0000313" key="2">
    <source>
        <dbReference type="Proteomes" id="UP000635726"/>
    </source>
</evidence>
<proteinExistence type="predicted"/>
<evidence type="ECO:0000313" key="1">
    <source>
        <dbReference type="EMBL" id="GGJ65470.1"/>
    </source>
</evidence>